<comment type="function">
    <text evidence="11">Mediates influx of magnesium ions. Alternates between open and closed states. Activated by low cytoplasmic Mg(2+) levels. Inactive when cytoplasmic Mg(2+) levels are high.</text>
</comment>
<dbReference type="Proteomes" id="UP000004095">
    <property type="component" value="Unassembled WGS sequence"/>
</dbReference>
<evidence type="ECO:0000256" key="13">
    <source>
        <dbReference type="SAM" id="Coils"/>
    </source>
</evidence>
<evidence type="ECO:0000256" key="2">
    <source>
        <dbReference type="ARBA" id="ARBA00009765"/>
    </source>
</evidence>
<keyword evidence="9 12" id="KW-0472">Membrane</keyword>
<evidence type="ECO:0000256" key="12">
    <source>
        <dbReference type="RuleBase" id="RU362010"/>
    </source>
</evidence>
<keyword evidence="7 12" id="KW-1133">Transmembrane helix</keyword>
<evidence type="ECO:0000256" key="7">
    <source>
        <dbReference type="ARBA" id="ARBA00022989"/>
    </source>
</evidence>
<dbReference type="GO" id="GO:0015087">
    <property type="term" value="F:cobalt ion transmembrane transporter activity"/>
    <property type="evidence" value="ECO:0007669"/>
    <property type="project" value="UniProtKB-UniRule"/>
</dbReference>
<comment type="caution">
    <text evidence="14">The sequence shown here is derived from an EMBL/GenBank/DDBJ whole genome shotgun (WGS) entry which is preliminary data.</text>
</comment>
<evidence type="ECO:0000256" key="3">
    <source>
        <dbReference type="ARBA" id="ARBA00022448"/>
    </source>
</evidence>
<evidence type="ECO:0000256" key="6">
    <source>
        <dbReference type="ARBA" id="ARBA00022842"/>
    </source>
</evidence>
<keyword evidence="8 12" id="KW-0406">Ion transport</keyword>
<evidence type="ECO:0000256" key="5">
    <source>
        <dbReference type="ARBA" id="ARBA00022692"/>
    </source>
</evidence>
<dbReference type="PANTHER" id="PTHR46494:SF1">
    <property type="entry name" value="CORA FAMILY METAL ION TRANSPORTER (EUROFUNG)"/>
    <property type="match status" value="1"/>
</dbReference>
<dbReference type="FunFam" id="1.20.58.340:FF:000004">
    <property type="entry name" value="Magnesium transport protein CorA"/>
    <property type="match status" value="1"/>
</dbReference>
<dbReference type="CDD" id="cd12828">
    <property type="entry name" value="TmCorA-like_1"/>
    <property type="match status" value="1"/>
</dbReference>
<name>A1ZXE7_MICM2</name>
<accession>A1ZXE7</accession>
<keyword evidence="15" id="KW-1185">Reference proteome</keyword>
<sequence>MNDPHIQLISYNQQNQKYTPALEASLVASQLIEGQVNWVDIVGLDAIEQLRPVSEHFGLHSLTHEDIHDIEIMPKLEFFENYTLVILPMFAYDVELKRFQPHNISLVFGKNYLLSFHRQPSTVFQPIIDRIVQGLGRVRKKGADYLLYLLMQAVLNHNEQVLEEFREDLEEMEESLILDVDEESVKEIVFFKKELSKFRKILFPVKDLANRLKQDDLLLVDKKNLVFFRHLHEQVLEMEHTYQNFKDILAHFMDLYISGLSQNMNKIMKTLTLITTIFIPMSFIAGFYGMNFKHMPELNYPWAYPVAIVVMLSCGLGMYFYMRKRKWV</sequence>
<dbReference type="Gene3D" id="3.30.460.20">
    <property type="entry name" value="CorA soluble domain-like"/>
    <property type="match status" value="1"/>
</dbReference>
<dbReference type="GO" id="GO:0005886">
    <property type="term" value="C:plasma membrane"/>
    <property type="evidence" value="ECO:0007669"/>
    <property type="project" value="UniProtKB-SubCell"/>
</dbReference>
<evidence type="ECO:0000256" key="8">
    <source>
        <dbReference type="ARBA" id="ARBA00023065"/>
    </source>
</evidence>
<evidence type="ECO:0000313" key="15">
    <source>
        <dbReference type="Proteomes" id="UP000004095"/>
    </source>
</evidence>
<feature type="transmembrane region" description="Helical" evidence="12">
    <location>
        <begin position="271"/>
        <end position="290"/>
    </location>
</feature>
<proteinExistence type="inferred from homology"/>
<dbReference type="PANTHER" id="PTHR46494">
    <property type="entry name" value="CORA FAMILY METAL ION TRANSPORTER (EUROFUNG)"/>
    <property type="match status" value="1"/>
</dbReference>
<dbReference type="SUPFAM" id="SSF143865">
    <property type="entry name" value="CorA soluble domain-like"/>
    <property type="match status" value="1"/>
</dbReference>
<dbReference type="InterPro" id="IPR004488">
    <property type="entry name" value="Mg/Co-transport_prot_CorA"/>
</dbReference>
<protein>
    <recommendedName>
        <fullName evidence="12">Magnesium transport protein CorA</fullName>
    </recommendedName>
</protein>
<dbReference type="RefSeq" id="WP_002703818.1">
    <property type="nucleotide sequence ID" value="NZ_AAWS01000058.1"/>
</dbReference>
<dbReference type="SUPFAM" id="SSF144083">
    <property type="entry name" value="Magnesium transport protein CorA, transmembrane region"/>
    <property type="match status" value="1"/>
</dbReference>
<feature type="coiled-coil region" evidence="13">
    <location>
        <begin position="155"/>
        <end position="182"/>
    </location>
</feature>
<dbReference type="EMBL" id="AAWS01000058">
    <property type="protein sequence ID" value="EAY24915.1"/>
    <property type="molecule type" value="Genomic_DNA"/>
</dbReference>
<keyword evidence="4 12" id="KW-1003">Cell membrane</keyword>
<dbReference type="InterPro" id="IPR045863">
    <property type="entry name" value="CorA_TM1_TM2"/>
</dbReference>
<evidence type="ECO:0000256" key="1">
    <source>
        <dbReference type="ARBA" id="ARBA00004651"/>
    </source>
</evidence>
<organism evidence="14 15">
    <name type="scientific">Microscilla marina ATCC 23134</name>
    <dbReference type="NCBI Taxonomy" id="313606"/>
    <lineage>
        <taxon>Bacteria</taxon>
        <taxon>Pseudomonadati</taxon>
        <taxon>Bacteroidota</taxon>
        <taxon>Cytophagia</taxon>
        <taxon>Cytophagales</taxon>
        <taxon>Microscillaceae</taxon>
        <taxon>Microscilla</taxon>
    </lineage>
</organism>
<comment type="similarity">
    <text evidence="2 12">Belongs to the CorA metal ion transporter (MIT) (TC 1.A.35) family.</text>
</comment>
<dbReference type="AlphaFoldDB" id="A1ZXE7"/>
<keyword evidence="6 12" id="KW-0460">Magnesium</keyword>
<dbReference type="GO" id="GO:0015095">
    <property type="term" value="F:magnesium ion transmembrane transporter activity"/>
    <property type="evidence" value="ECO:0007669"/>
    <property type="project" value="UniProtKB-UniRule"/>
</dbReference>
<dbReference type="InterPro" id="IPR002523">
    <property type="entry name" value="MgTranspt_CorA/ZnTranspt_ZntB"/>
</dbReference>
<reference evidence="14 15" key="1">
    <citation type="submission" date="2007-01" db="EMBL/GenBank/DDBJ databases">
        <authorList>
            <person name="Haygood M."/>
            <person name="Podell S."/>
            <person name="Anderson C."/>
            <person name="Hopkinson B."/>
            <person name="Roe K."/>
            <person name="Barbeau K."/>
            <person name="Gaasterland T."/>
            <person name="Ferriera S."/>
            <person name="Johnson J."/>
            <person name="Kravitz S."/>
            <person name="Beeson K."/>
            <person name="Sutton G."/>
            <person name="Rogers Y.-H."/>
            <person name="Friedman R."/>
            <person name="Frazier M."/>
            <person name="Venter J.C."/>
        </authorList>
    </citation>
    <scope>NUCLEOTIDE SEQUENCE [LARGE SCALE GENOMIC DNA]</scope>
    <source>
        <strain evidence="14 15">ATCC 23134</strain>
    </source>
</reference>
<evidence type="ECO:0000313" key="14">
    <source>
        <dbReference type="EMBL" id="EAY24915.1"/>
    </source>
</evidence>
<feature type="transmembrane region" description="Helical" evidence="12">
    <location>
        <begin position="302"/>
        <end position="322"/>
    </location>
</feature>
<keyword evidence="3 12" id="KW-0813">Transport</keyword>
<dbReference type="InterPro" id="IPR045861">
    <property type="entry name" value="CorA_cytoplasmic_dom"/>
</dbReference>
<dbReference type="NCBIfam" id="TIGR00383">
    <property type="entry name" value="corA"/>
    <property type="match status" value="1"/>
</dbReference>
<dbReference type="GO" id="GO:0000287">
    <property type="term" value="F:magnesium ion binding"/>
    <property type="evidence" value="ECO:0007669"/>
    <property type="project" value="TreeGrafter"/>
</dbReference>
<dbReference type="Gene3D" id="1.20.58.340">
    <property type="entry name" value="Magnesium transport protein CorA, transmembrane region"/>
    <property type="match status" value="2"/>
</dbReference>
<evidence type="ECO:0000256" key="10">
    <source>
        <dbReference type="ARBA" id="ARBA00034269"/>
    </source>
</evidence>
<evidence type="ECO:0000256" key="11">
    <source>
        <dbReference type="ARBA" id="ARBA00045497"/>
    </source>
</evidence>
<evidence type="ECO:0000256" key="4">
    <source>
        <dbReference type="ARBA" id="ARBA00022475"/>
    </source>
</evidence>
<evidence type="ECO:0000256" key="9">
    <source>
        <dbReference type="ARBA" id="ARBA00023136"/>
    </source>
</evidence>
<dbReference type="GO" id="GO:0050897">
    <property type="term" value="F:cobalt ion binding"/>
    <property type="evidence" value="ECO:0007669"/>
    <property type="project" value="TreeGrafter"/>
</dbReference>
<keyword evidence="13" id="KW-0175">Coiled coil</keyword>
<dbReference type="OrthoDB" id="9803416at2"/>
<comment type="subcellular location">
    <subcellularLocation>
        <location evidence="1">Cell membrane</location>
        <topology evidence="1">Multi-pass membrane protein</topology>
    </subcellularLocation>
    <subcellularLocation>
        <location evidence="12">Membrane</location>
        <topology evidence="12">Multi-pass membrane protein</topology>
    </subcellularLocation>
</comment>
<comment type="catalytic activity">
    <reaction evidence="10">
        <text>Mg(2+)(in) = Mg(2+)(out)</text>
        <dbReference type="Rhea" id="RHEA:29827"/>
        <dbReference type="ChEBI" id="CHEBI:18420"/>
    </reaction>
</comment>
<gene>
    <name evidence="12" type="primary">corA</name>
    <name evidence="14" type="ORF">M23134_04954</name>
</gene>
<keyword evidence="5 12" id="KW-0812">Transmembrane</keyword>
<dbReference type="Pfam" id="PF01544">
    <property type="entry name" value="CorA"/>
    <property type="match status" value="1"/>
</dbReference>
<dbReference type="eggNOG" id="COG0598">
    <property type="taxonomic scope" value="Bacteria"/>
</dbReference>